<evidence type="ECO:0000256" key="7">
    <source>
        <dbReference type="ARBA" id="ARBA00023136"/>
    </source>
</evidence>
<comment type="caution">
    <text evidence="10">The sequence shown here is derived from an EMBL/GenBank/DDBJ whole genome shotgun (WGS) entry which is preliminary data.</text>
</comment>
<keyword evidence="8" id="KW-0997">Cell inner membrane</keyword>
<feature type="transmembrane region" description="Helical" evidence="8">
    <location>
        <begin position="389"/>
        <end position="412"/>
    </location>
</feature>
<feature type="transmembrane region" description="Helical" evidence="8">
    <location>
        <begin position="262"/>
        <end position="281"/>
    </location>
</feature>
<feature type="transmembrane region" description="Helical" evidence="8">
    <location>
        <begin position="125"/>
        <end position="144"/>
    </location>
</feature>
<dbReference type="AlphaFoldDB" id="A0AAJ4ZGL6"/>
<feature type="transmembrane region" description="Helical" evidence="8">
    <location>
        <begin position="328"/>
        <end position="351"/>
    </location>
</feature>
<dbReference type="PANTHER" id="PTHR23502:SF132">
    <property type="entry name" value="POLYAMINE TRANSPORTER 2-RELATED"/>
    <property type="match status" value="1"/>
</dbReference>
<evidence type="ECO:0000256" key="6">
    <source>
        <dbReference type="ARBA" id="ARBA00022989"/>
    </source>
</evidence>
<dbReference type="InterPro" id="IPR011701">
    <property type="entry name" value="MFS"/>
</dbReference>
<evidence type="ECO:0000313" key="11">
    <source>
        <dbReference type="Proteomes" id="UP000254589"/>
    </source>
</evidence>
<dbReference type="InterPro" id="IPR020846">
    <property type="entry name" value="MFS_dom"/>
</dbReference>
<keyword evidence="5 8" id="KW-0812">Transmembrane</keyword>
<dbReference type="Gene3D" id="1.20.1720.10">
    <property type="entry name" value="Multidrug resistance protein D"/>
    <property type="match status" value="1"/>
</dbReference>
<keyword evidence="3 8" id="KW-0813">Transport</keyword>
<dbReference type="PROSITE" id="PS50850">
    <property type="entry name" value="MFS"/>
    <property type="match status" value="1"/>
</dbReference>
<feature type="transmembrane region" description="Helical" evidence="8">
    <location>
        <begin position="183"/>
        <end position="201"/>
    </location>
</feature>
<evidence type="ECO:0000256" key="5">
    <source>
        <dbReference type="ARBA" id="ARBA00022692"/>
    </source>
</evidence>
<sequence>MAGVVPFAAAVRNTQAVSGLAASRHPGFTSGAACIAALTITTMTSTSELSPALPSERVLLGILGLFMMIAPASTDMYLPGLVTMRHELGASAAAAQLTLSYFFLGFAFGQLLWGPLADRFGRRRPMAAGIALYIFGSIGCAFADSIDHMMMWRFVQALGGCAMPVIAQAIVRDVYGPRNSARAFSIMLLVMSVAPIVAPLIGGQMLRFTSWRVIFAILAVFGAVAMLALWRLPETGAAHARTQGGPRAVVMSYWHLLRDPHFVGYMLAGGAVFGASFTYITGTPLVYMEYFHVSPQIFGVLFGINIVGMASMTMFNSRRVGQIGAYRLMRVGIVGCAIVTTVLCATAWLGIAILPLMVALLFLFMSLRGIITANSVAGALANHPTRAGAAAALVGSVQYGLGFAAGGLLGALNDGTPRPLATVMCGFSLLALIAMLMMRRPAQSH</sequence>
<dbReference type="PANTHER" id="PTHR23502">
    <property type="entry name" value="MAJOR FACILITATOR SUPERFAMILY"/>
    <property type="match status" value="1"/>
</dbReference>
<feature type="transmembrane region" description="Helical" evidence="8">
    <location>
        <begin position="418"/>
        <end position="438"/>
    </location>
</feature>
<feature type="domain" description="Major facilitator superfamily (MFS) profile" evidence="9">
    <location>
        <begin position="59"/>
        <end position="443"/>
    </location>
</feature>
<dbReference type="FunFam" id="1.20.1720.10:FF:000005">
    <property type="entry name" value="Bcr/CflA family efflux transporter"/>
    <property type="match status" value="1"/>
</dbReference>
<dbReference type="Pfam" id="PF07690">
    <property type="entry name" value="MFS_1"/>
    <property type="match status" value="1"/>
</dbReference>
<dbReference type="GO" id="GO:0015385">
    <property type="term" value="F:sodium:proton antiporter activity"/>
    <property type="evidence" value="ECO:0007669"/>
    <property type="project" value="TreeGrafter"/>
</dbReference>
<protein>
    <recommendedName>
        <fullName evidence="8">Bcr/CflA family efflux transporter</fullName>
    </recommendedName>
</protein>
<dbReference type="EMBL" id="UGSJ01000001">
    <property type="protein sequence ID" value="SUA92895.1"/>
    <property type="molecule type" value="Genomic_DNA"/>
</dbReference>
<dbReference type="InterPro" id="IPR004812">
    <property type="entry name" value="Efflux_drug-R_Bcr/CmlA"/>
</dbReference>
<feature type="transmembrane region" description="Helical" evidence="8">
    <location>
        <begin position="357"/>
        <end position="377"/>
    </location>
</feature>
<comment type="similarity">
    <text evidence="2 8">Belongs to the major facilitator superfamily. Bcr/CmlA family.</text>
</comment>
<dbReference type="GO" id="GO:0005886">
    <property type="term" value="C:plasma membrane"/>
    <property type="evidence" value="ECO:0007669"/>
    <property type="project" value="UniProtKB-SubCell"/>
</dbReference>
<evidence type="ECO:0000256" key="3">
    <source>
        <dbReference type="ARBA" id="ARBA00022448"/>
    </source>
</evidence>
<feature type="transmembrane region" description="Helical" evidence="8">
    <location>
        <begin position="90"/>
        <end position="113"/>
    </location>
</feature>
<evidence type="ECO:0000256" key="4">
    <source>
        <dbReference type="ARBA" id="ARBA00022475"/>
    </source>
</evidence>
<feature type="transmembrane region" description="Helical" evidence="8">
    <location>
        <begin position="293"/>
        <end position="316"/>
    </location>
</feature>
<feature type="transmembrane region" description="Helical" evidence="8">
    <location>
        <begin position="213"/>
        <end position="232"/>
    </location>
</feature>
<dbReference type="GO" id="GO:1990961">
    <property type="term" value="P:xenobiotic detoxification by transmembrane export across the plasma membrane"/>
    <property type="evidence" value="ECO:0007669"/>
    <property type="project" value="InterPro"/>
</dbReference>
<keyword evidence="7 8" id="KW-0472">Membrane</keyword>
<organism evidence="10 11">
    <name type="scientific">Pandoraea pulmonicola</name>
    <dbReference type="NCBI Taxonomy" id="93221"/>
    <lineage>
        <taxon>Bacteria</taxon>
        <taxon>Pseudomonadati</taxon>
        <taxon>Pseudomonadota</taxon>
        <taxon>Betaproteobacteria</taxon>
        <taxon>Burkholderiales</taxon>
        <taxon>Burkholderiaceae</taxon>
        <taxon>Pandoraea</taxon>
    </lineage>
</organism>
<evidence type="ECO:0000256" key="2">
    <source>
        <dbReference type="ARBA" id="ARBA00006236"/>
    </source>
</evidence>
<gene>
    <name evidence="10" type="primary">bcr_2</name>
    <name evidence="10" type="ORF">NCTC13159_04440</name>
</gene>
<feature type="transmembrane region" description="Helical" evidence="8">
    <location>
        <begin position="150"/>
        <end position="171"/>
    </location>
</feature>
<dbReference type="GO" id="GO:0042910">
    <property type="term" value="F:xenobiotic transmembrane transporter activity"/>
    <property type="evidence" value="ECO:0007669"/>
    <property type="project" value="InterPro"/>
</dbReference>
<accession>A0AAJ4ZGL6</accession>
<dbReference type="SUPFAM" id="SSF103473">
    <property type="entry name" value="MFS general substrate transporter"/>
    <property type="match status" value="1"/>
</dbReference>
<dbReference type="PRINTS" id="PR01036">
    <property type="entry name" value="TCRTETB"/>
</dbReference>
<evidence type="ECO:0000313" key="10">
    <source>
        <dbReference type="EMBL" id="SUA92895.1"/>
    </source>
</evidence>
<evidence type="ECO:0000259" key="9">
    <source>
        <dbReference type="PROSITE" id="PS50850"/>
    </source>
</evidence>
<feature type="transmembrane region" description="Helical" evidence="8">
    <location>
        <begin position="58"/>
        <end position="78"/>
    </location>
</feature>
<dbReference type="NCBIfam" id="TIGR00710">
    <property type="entry name" value="efflux_Bcr_CflA"/>
    <property type="match status" value="1"/>
</dbReference>
<dbReference type="InterPro" id="IPR036259">
    <property type="entry name" value="MFS_trans_sf"/>
</dbReference>
<comment type="subcellular location">
    <subcellularLocation>
        <location evidence="8">Cell inner membrane</location>
        <topology evidence="8">Multi-pass membrane protein</topology>
    </subcellularLocation>
    <subcellularLocation>
        <location evidence="1">Cell membrane</location>
        <topology evidence="1">Multi-pass membrane protein</topology>
    </subcellularLocation>
</comment>
<evidence type="ECO:0000256" key="1">
    <source>
        <dbReference type="ARBA" id="ARBA00004651"/>
    </source>
</evidence>
<proteinExistence type="inferred from homology"/>
<keyword evidence="6 8" id="KW-1133">Transmembrane helix</keyword>
<reference evidence="10 11" key="1">
    <citation type="submission" date="2018-06" db="EMBL/GenBank/DDBJ databases">
        <authorList>
            <consortium name="Pathogen Informatics"/>
            <person name="Doyle S."/>
        </authorList>
    </citation>
    <scope>NUCLEOTIDE SEQUENCE [LARGE SCALE GENOMIC DNA]</scope>
    <source>
        <strain evidence="10 11">NCTC13159</strain>
    </source>
</reference>
<keyword evidence="4" id="KW-1003">Cell membrane</keyword>
<name>A0AAJ4ZGL6_PANPU</name>
<dbReference type="Proteomes" id="UP000254589">
    <property type="component" value="Unassembled WGS sequence"/>
</dbReference>
<evidence type="ECO:0000256" key="8">
    <source>
        <dbReference type="RuleBase" id="RU365088"/>
    </source>
</evidence>
<dbReference type="CDD" id="cd17320">
    <property type="entry name" value="MFS_MdfA_MDR_like"/>
    <property type="match status" value="1"/>
</dbReference>